<evidence type="ECO:0000256" key="5">
    <source>
        <dbReference type="ARBA" id="ARBA00022603"/>
    </source>
</evidence>
<dbReference type="InterPro" id="IPR011671">
    <property type="entry name" value="tRNA_uracil_MeTrfase"/>
</dbReference>
<organism evidence="11 12">
    <name type="scientific">Henosepilachna vigintioctopunctata</name>
    <dbReference type="NCBI Taxonomy" id="420089"/>
    <lineage>
        <taxon>Eukaryota</taxon>
        <taxon>Metazoa</taxon>
        <taxon>Ecdysozoa</taxon>
        <taxon>Arthropoda</taxon>
        <taxon>Hexapoda</taxon>
        <taxon>Insecta</taxon>
        <taxon>Pterygota</taxon>
        <taxon>Neoptera</taxon>
        <taxon>Endopterygota</taxon>
        <taxon>Coleoptera</taxon>
        <taxon>Polyphaga</taxon>
        <taxon>Cucujiformia</taxon>
        <taxon>Coccinelloidea</taxon>
        <taxon>Coccinellidae</taxon>
        <taxon>Epilachninae</taxon>
        <taxon>Epilachnini</taxon>
        <taxon>Henosepilachna</taxon>
    </lineage>
</organism>
<evidence type="ECO:0000256" key="10">
    <source>
        <dbReference type="RuleBase" id="RU368004"/>
    </source>
</evidence>
<dbReference type="GO" id="GO:0141101">
    <property type="term" value="F:tRNA(Ser) (uridine(44)-2'-O-)-methyltransferase activity"/>
    <property type="evidence" value="ECO:0007669"/>
    <property type="project" value="UniProtKB-EC"/>
</dbReference>
<sequence>MYQIPLATSSTLVTRQNFWDCVKIYHNRPHLVNRKILAAKQILFYAVDFSGCYKISDVLSCHSLAYEARKIRDINSDNITIELLENLLKVYDKDVKFNKCSIDDLSEIDEVIFLSLRIVLPRTKNTNKCVELVVIDKYKDELTFFSASLEADKMIPTPTFSYQIELTNNGFLRINVNNFEDADTGSAQWLQESLFSKIMKWICEPTENIGLPSLSCVPVEKYCNLYSEFKNTYGESLKKVWKEKTKTDPQKFIFEDIAIASYLICIWDIIHDNAKDNVRFVDCGCGNGLLVYLLNKAGYEGYGIDVRKRNIWDIFSDTSDLKVGAVEPNSRYSSSTWLIGNHSDELTPWLPVIALRSSPDTNFFVLPCCPFDLDGNKYIRKNTALSQYADYLDHIKNISEICKFEVLVDKLRIPSTKRTCLIGIQKTKNEQQIAEACSAINDFIFSKFSGDKPIFKLRSSIEKVRNCTQIDRNVIYTIVKNVVNILLVKEVWLIKGDGSQWNIGGSEHLADLSKKLTYDDLSHLKKECGGLQTLIRNHRYLFKIDKAHVSLRKPYKIEETSKYKNKPCWYYQHHPNGCLYDSEICGYNHCSNHCIK</sequence>
<comment type="caution">
    <text evidence="11">The sequence shown here is derived from an EMBL/GenBank/DDBJ whole genome shotgun (WGS) entry which is preliminary data.</text>
</comment>
<keyword evidence="12" id="KW-1185">Reference proteome</keyword>
<dbReference type="Gene3D" id="3.40.50.150">
    <property type="entry name" value="Vaccinia Virus protein VP39"/>
    <property type="match status" value="1"/>
</dbReference>
<keyword evidence="7 10" id="KW-0949">S-adenosyl-L-methionine</keyword>
<evidence type="ECO:0000256" key="7">
    <source>
        <dbReference type="ARBA" id="ARBA00022691"/>
    </source>
</evidence>
<evidence type="ECO:0000256" key="1">
    <source>
        <dbReference type="ARBA" id="ARBA00002778"/>
    </source>
</evidence>
<dbReference type="PANTHER" id="PTHR21210:SF0">
    <property type="entry name" value="TRNA (URACIL-O(2)-)-METHYLTRANSFERASE-RELATED"/>
    <property type="match status" value="1"/>
</dbReference>
<dbReference type="EMBL" id="JARQZJ010000123">
    <property type="protein sequence ID" value="KAK9889644.1"/>
    <property type="molecule type" value="Genomic_DNA"/>
</dbReference>
<evidence type="ECO:0000313" key="12">
    <source>
        <dbReference type="Proteomes" id="UP001431783"/>
    </source>
</evidence>
<dbReference type="GO" id="GO:0030488">
    <property type="term" value="P:tRNA methylation"/>
    <property type="evidence" value="ECO:0007669"/>
    <property type="project" value="UniProtKB-UniRule"/>
</dbReference>
<proteinExistence type="inferred from homology"/>
<evidence type="ECO:0000313" key="11">
    <source>
        <dbReference type="EMBL" id="KAK9889644.1"/>
    </source>
</evidence>
<evidence type="ECO:0000256" key="8">
    <source>
        <dbReference type="ARBA" id="ARBA00022694"/>
    </source>
</evidence>
<comment type="subcellular location">
    <subcellularLocation>
        <location evidence="2 10">Cytoplasm</location>
    </subcellularLocation>
</comment>
<comment type="similarity">
    <text evidence="3 10">Belongs to the TRM44 family.</text>
</comment>
<dbReference type="AlphaFoldDB" id="A0AAW1V929"/>
<evidence type="ECO:0000256" key="6">
    <source>
        <dbReference type="ARBA" id="ARBA00022679"/>
    </source>
</evidence>
<dbReference type="EC" id="2.1.1.211" evidence="10"/>
<accession>A0AAW1V929</accession>
<evidence type="ECO:0000256" key="4">
    <source>
        <dbReference type="ARBA" id="ARBA00022490"/>
    </source>
</evidence>
<dbReference type="PANTHER" id="PTHR21210">
    <property type="entry name" value="TRNA (URACIL-O(2)-)-METHYLTRANSFERASE-RELATED"/>
    <property type="match status" value="1"/>
</dbReference>
<comment type="catalytic activity">
    <reaction evidence="9 10">
        <text>uridine(44) in tRNA(Ser) + S-adenosyl-L-methionine = 2'-O-methyluridine(44) in tRNA(Ser) + S-adenosyl-L-homocysteine + H(+)</text>
        <dbReference type="Rhea" id="RHEA:43100"/>
        <dbReference type="Rhea" id="RHEA-COMP:10339"/>
        <dbReference type="Rhea" id="RHEA-COMP:10340"/>
        <dbReference type="ChEBI" id="CHEBI:15378"/>
        <dbReference type="ChEBI" id="CHEBI:57856"/>
        <dbReference type="ChEBI" id="CHEBI:59789"/>
        <dbReference type="ChEBI" id="CHEBI:65315"/>
        <dbReference type="ChEBI" id="CHEBI:74478"/>
        <dbReference type="EC" id="2.1.1.211"/>
    </reaction>
</comment>
<name>A0AAW1V929_9CUCU</name>
<protein>
    <recommendedName>
        <fullName evidence="10">tRNA (uracil-O(2)-)-methyltransferase</fullName>
        <ecNumber evidence="10">2.1.1.211</ecNumber>
    </recommendedName>
</protein>
<evidence type="ECO:0000256" key="2">
    <source>
        <dbReference type="ARBA" id="ARBA00004496"/>
    </source>
</evidence>
<keyword evidence="8 10" id="KW-0819">tRNA processing</keyword>
<keyword evidence="6 10" id="KW-0808">Transferase</keyword>
<evidence type="ECO:0000256" key="3">
    <source>
        <dbReference type="ARBA" id="ARBA00009056"/>
    </source>
</evidence>
<comment type="function">
    <text evidence="10">Adenosyl-L-methionine (AdoMet)-dependent tRNA (uracil-O(2)-)-methyltransferase.</text>
</comment>
<comment type="function">
    <text evidence="1">Probable adenosyl-L-methionine (AdoMet)-dependent tRNA (uracil-O(2)-)-methyltransferase.</text>
</comment>
<dbReference type="GO" id="GO:0005737">
    <property type="term" value="C:cytoplasm"/>
    <property type="evidence" value="ECO:0007669"/>
    <property type="project" value="UniProtKB-SubCell"/>
</dbReference>
<gene>
    <name evidence="11" type="ORF">WA026_007020</name>
</gene>
<keyword evidence="5 10" id="KW-0489">Methyltransferase</keyword>
<dbReference type="Proteomes" id="UP001431783">
    <property type="component" value="Unassembled WGS sequence"/>
</dbReference>
<reference evidence="11 12" key="1">
    <citation type="submission" date="2023-03" db="EMBL/GenBank/DDBJ databases">
        <title>Genome insight into feeding habits of ladybird beetles.</title>
        <authorList>
            <person name="Li H.-S."/>
            <person name="Huang Y.-H."/>
            <person name="Pang H."/>
        </authorList>
    </citation>
    <scope>NUCLEOTIDE SEQUENCE [LARGE SCALE GENOMIC DNA]</scope>
    <source>
        <strain evidence="11">SYSU_2023b</strain>
        <tissue evidence="11">Whole body</tissue>
    </source>
</reference>
<keyword evidence="4 10" id="KW-0963">Cytoplasm</keyword>
<dbReference type="Pfam" id="PF07757">
    <property type="entry name" value="AdoMet_MTase"/>
    <property type="match status" value="1"/>
</dbReference>
<dbReference type="SUPFAM" id="SSF53335">
    <property type="entry name" value="S-adenosyl-L-methionine-dependent methyltransferases"/>
    <property type="match status" value="1"/>
</dbReference>
<evidence type="ECO:0000256" key="9">
    <source>
        <dbReference type="ARBA" id="ARBA00047957"/>
    </source>
</evidence>
<dbReference type="InterPro" id="IPR029063">
    <property type="entry name" value="SAM-dependent_MTases_sf"/>
</dbReference>